<dbReference type="Proteomes" id="UP001458946">
    <property type="component" value="Unassembled WGS sequence"/>
</dbReference>
<gene>
    <name evidence="1" type="ORF">Dxin01_02500</name>
</gene>
<protein>
    <recommendedName>
        <fullName evidence="3">Lipoprotein</fullName>
    </recommendedName>
</protein>
<evidence type="ECO:0000313" key="1">
    <source>
        <dbReference type="EMBL" id="GAA5502756.1"/>
    </source>
</evidence>
<reference evidence="1 2" key="1">
    <citation type="submission" date="2024-02" db="EMBL/GenBank/DDBJ databases">
        <title>Deinococcus xinjiangensis NBRC 107630.</title>
        <authorList>
            <person name="Ichikawa N."/>
            <person name="Katano-Makiyama Y."/>
            <person name="Hidaka K."/>
        </authorList>
    </citation>
    <scope>NUCLEOTIDE SEQUENCE [LARGE SCALE GENOMIC DNA]</scope>
    <source>
        <strain evidence="1 2">NBRC 107630</strain>
    </source>
</reference>
<dbReference type="EMBL" id="BAABRN010000029">
    <property type="protein sequence ID" value="GAA5502756.1"/>
    <property type="molecule type" value="Genomic_DNA"/>
</dbReference>
<name>A0ABP9VBY7_9DEIO</name>
<evidence type="ECO:0008006" key="3">
    <source>
        <dbReference type="Google" id="ProtNLM"/>
    </source>
</evidence>
<comment type="caution">
    <text evidence="1">The sequence shown here is derived from an EMBL/GenBank/DDBJ whole genome shotgun (WGS) entry which is preliminary data.</text>
</comment>
<proteinExistence type="predicted"/>
<keyword evidence="2" id="KW-1185">Reference proteome</keyword>
<organism evidence="1 2">
    <name type="scientific">Deinococcus xinjiangensis</name>
    <dbReference type="NCBI Taxonomy" id="457454"/>
    <lineage>
        <taxon>Bacteria</taxon>
        <taxon>Thermotogati</taxon>
        <taxon>Deinococcota</taxon>
        <taxon>Deinococci</taxon>
        <taxon>Deinococcales</taxon>
        <taxon>Deinococcaceae</taxon>
        <taxon>Deinococcus</taxon>
    </lineage>
</organism>
<accession>A0ABP9VBY7</accession>
<evidence type="ECO:0000313" key="2">
    <source>
        <dbReference type="Proteomes" id="UP001458946"/>
    </source>
</evidence>
<sequence length="168" mass="18394">MLPLCLFWPDGYGEAMKKVLTLAALGTLALSSCSVFGTRSAAVSGQLKGFSPNQNLGLAIVGFNNGQYTADGTQAQLIDKFISGGYTLTLPRDVPYGTYRVIVFRDANNNNRYDIGDTVLSRDNGKRLLYVARDNDIMNGTKYGWNIYDAATGKIQTTIINNYDLEPM</sequence>